<reference evidence="2" key="1">
    <citation type="submission" date="2023-07" db="EMBL/GenBank/DDBJ databases">
        <title>Sorghum-associated microbial communities from plants grown in Nebraska, USA.</title>
        <authorList>
            <person name="Schachtman D."/>
        </authorList>
    </citation>
    <scope>NUCLEOTIDE SEQUENCE</scope>
    <source>
        <strain evidence="2">DS3754</strain>
    </source>
</reference>
<comment type="caution">
    <text evidence="2">The sequence shown here is derived from an EMBL/GenBank/DDBJ whole genome shotgun (WGS) entry which is preliminary data.</text>
</comment>
<evidence type="ECO:0000313" key="3">
    <source>
        <dbReference type="Proteomes" id="UP001242045"/>
    </source>
</evidence>
<dbReference type="InterPro" id="IPR029000">
    <property type="entry name" value="Cyclophilin-like_dom_sf"/>
</dbReference>
<dbReference type="Gene3D" id="2.40.100.20">
    <property type="match status" value="1"/>
</dbReference>
<organism evidence="2 3">
    <name type="scientific">Variovorax boronicumulans</name>
    <dbReference type="NCBI Taxonomy" id="436515"/>
    <lineage>
        <taxon>Bacteria</taxon>
        <taxon>Pseudomonadati</taxon>
        <taxon>Pseudomonadota</taxon>
        <taxon>Betaproteobacteria</taxon>
        <taxon>Burkholderiales</taxon>
        <taxon>Comamonadaceae</taxon>
        <taxon>Variovorax</taxon>
    </lineage>
</organism>
<name>A0AAW8CU04_9BURK</name>
<dbReference type="Pfam" id="PF18050">
    <property type="entry name" value="Cyclophil_like2"/>
    <property type="match status" value="1"/>
</dbReference>
<dbReference type="EMBL" id="JAUSRD010000002">
    <property type="protein sequence ID" value="MDP9891719.1"/>
    <property type="molecule type" value="Genomic_DNA"/>
</dbReference>
<gene>
    <name evidence="2" type="ORF">J2W31_000822</name>
</gene>
<sequence>MTQSRSPFAMKNIKPLRLAGLCIGLLVFGGSHAESRVWMTVGERRLAVSLADTDAARAFAARLPLTLDMTDLNDNEKKFDLPKALPANPSRPGTIRNGDLMLYGANTVVLFYLTFDSPYSYTRIGRVEEPNGLAQALGQRDVRVRFSRD</sequence>
<accession>A0AAW8CU04</accession>
<feature type="domain" description="Cyclophilin-like" evidence="1">
    <location>
        <begin position="39"/>
        <end position="146"/>
    </location>
</feature>
<dbReference type="RefSeq" id="WP_307683921.1">
    <property type="nucleotide sequence ID" value="NZ_JAUSRD010000002.1"/>
</dbReference>
<dbReference type="InterPro" id="IPR041183">
    <property type="entry name" value="Cyclophilin-like"/>
</dbReference>
<protein>
    <recommendedName>
        <fullName evidence="1">Cyclophilin-like domain-containing protein</fullName>
    </recommendedName>
</protein>
<evidence type="ECO:0000259" key="1">
    <source>
        <dbReference type="Pfam" id="PF18050"/>
    </source>
</evidence>
<dbReference type="Proteomes" id="UP001242045">
    <property type="component" value="Unassembled WGS sequence"/>
</dbReference>
<dbReference type="SUPFAM" id="SSF50891">
    <property type="entry name" value="Cyclophilin-like"/>
    <property type="match status" value="1"/>
</dbReference>
<dbReference type="AlphaFoldDB" id="A0AAW8CU04"/>
<evidence type="ECO:0000313" key="2">
    <source>
        <dbReference type="EMBL" id="MDP9891719.1"/>
    </source>
</evidence>
<proteinExistence type="predicted"/>